<reference evidence="3" key="1">
    <citation type="submission" date="2017-10" db="EMBL/GenBank/DDBJ databases">
        <title>Rapid genome shrinkage in a self-fertile nematode reveals novel sperm competition proteins.</title>
        <authorList>
            <person name="Yin D."/>
            <person name="Schwarz E.M."/>
            <person name="Thomas C.G."/>
            <person name="Felde R.L."/>
            <person name="Korf I.F."/>
            <person name="Cutter A.D."/>
            <person name="Schartner C.M."/>
            <person name="Ralston E.J."/>
            <person name="Meyer B.J."/>
            <person name="Haag E.S."/>
        </authorList>
    </citation>
    <scope>NUCLEOTIDE SEQUENCE [LARGE SCALE GENOMIC DNA]</scope>
    <source>
        <strain evidence="3">JU1422</strain>
    </source>
</reference>
<gene>
    <name evidence="2" type="primary">Cnig_chr_X.g23003</name>
    <name evidence="2" type="ORF">B9Z55_023003</name>
</gene>
<evidence type="ECO:0000313" key="3">
    <source>
        <dbReference type="Proteomes" id="UP000230233"/>
    </source>
</evidence>
<organism evidence="2 3">
    <name type="scientific">Caenorhabditis nigoni</name>
    <dbReference type="NCBI Taxonomy" id="1611254"/>
    <lineage>
        <taxon>Eukaryota</taxon>
        <taxon>Metazoa</taxon>
        <taxon>Ecdysozoa</taxon>
        <taxon>Nematoda</taxon>
        <taxon>Chromadorea</taxon>
        <taxon>Rhabditida</taxon>
        <taxon>Rhabditina</taxon>
        <taxon>Rhabditomorpha</taxon>
        <taxon>Rhabditoidea</taxon>
        <taxon>Rhabditidae</taxon>
        <taxon>Peloderinae</taxon>
        <taxon>Caenorhabditis</taxon>
    </lineage>
</organism>
<dbReference type="EMBL" id="PDUG01000006">
    <property type="protein sequence ID" value="PIC16374.1"/>
    <property type="molecule type" value="Genomic_DNA"/>
</dbReference>
<protein>
    <submittedName>
        <fullName evidence="2">Uncharacterized protein</fullName>
    </submittedName>
</protein>
<sequence length="164" mass="19133">MLRTFQGYWNSYSTLVNEKDYTEDIERMKASATAIAASLTEFGKTLRETELPNDADSTARILELQTAEKMAIKEEFKIAVRKGFTLLKSVRQLDKKPTPEQLSPTRLHNVTAIERMLVQLEETERSFDSFWTKHERRLRYCLELRQFEDSFRKVGRLAPFTSSS</sequence>
<keyword evidence="1" id="KW-0344">Guanine-nucleotide releasing factor</keyword>
<comment type="caution">
    <text evidence="2">The sequence shown here is derived from an EMBL/GenBank/DDBJ whole genome shotgun (WGS) entry which is preliminary data.</text>
</comment>
<dbReference type="PANTHER" id="PTHR22826:SF211">
    <property type="entry name" value="LD43457P"/>
    <property type="match status" value="1"/>
</dbReference>
<accession>A0A2G5SMP0</accession>
<dbReference type="AlphaFoldDB" id="A0A2G5SMP0"/>
<keyword evidence="3" id="KW-1185">Reference proteome</keyword>
<dbReference type="PANTHER" id="PTHR22826">
    <property type="entry name" value="RHO GUANINE EXCHANGE FACTOR-RELATED"/>
    <property type="match status" value="1"/>
</dbReference>
<dbReference type="Gene3D" id="1.20.58.60">
    <property type="match status" value="1"/>
</dbReference>
<proteinExistence type="predicted"/>
<dbReference type="GO" id="GO:0005085">
    <property type="term" value="F:guanyl-nucleotide exchange factor activity"/>
    <property type="evidence" value="ECO:0007669"/>
    <property type="project" value="UniProtKB-KW"/>
</dbReference>
<evidence type="ECO:0000313" key="2">
    <source>
        <dbReference type="EMBL" id="PIC16374.1"/>
    </source>
</evidence>
<dbReference type="InterPro" id="IPR051336">
    <property type="entry name" value="RhoGEF_Guanine_NuclExch_SF"/>
</dbReference>
<dbReference type="GO" id="GO:0005737">
    <property type="term" value="C:cytoplasm"/>
    <property type="evidence" value="ECO:0007669"/>
    <property type="project" value="TreeGrafter"/>
</dbReference>
<evidence type="ECO:0000256" key="1">
    <source>
        <dbReference type="ARBA" id="ARBA00022658"/>
    </source>
</evidence>
<dbReference type="Proteomes" id="UP000230233">
    <property type="component" value="Chromosome X"/>
</dbReference>
<name>A0A2G5SMP0_9PELO</name>
<dbReference type="OrthoDB" id="10004999at2759"/>